<organism evidence="1 2">
    <name type="scientific">Collimonas pratensis</name>
    <dbReference type="NCBI Taxonomy" id="279113"/>
    <lineage>
        <taxon>Bacteria</taxon>
        <taxon>Pseudomonadati</taxon>
        <taxon>Pseudomonadota</taxon>
        <taxon>Betaproteobacteria</taxon>
        <taxon>Burkholderiales</taxon>
        <taxon>Oxalobacteraceae</taxon>
        <taxon>Collimonas</taxon>
    </lineage>
</organism>
<name>A0A127QBR5_9BURK</name>
<accession>A0A127QBR5</accession>
<evidence type="ECO:0000313" key="2">
    <source>
        <dbReference type="Proteomes" id="UP000074561"/>
    </source>
</evidence>
<evidence type="ECO:0000313" key="1">
    <source>
        <dbReference type="EMBL" id="AMP07513.1"/>
    </source>
</evidence>
<gene>
    <name evidence="1" type="ORF">CPter91_5225</name>
</gene>
<proteinExistence type="predicted"/>
<dbReference type="Proteomes" id="UP000074561">
    <property type="component" value="Chromosome"/>
</dbReference>
<dbReference type="AlphaFoldDB" id="A0A127QBR5"/>
<dbReference type="EMBL" id="CP013234">
    <property type="protein sequence ID" value="AMP07513.1"/>
    <property type="molecule type" value="Genomic_DNA"/>
</dbReference>
<protein>
    <submittedName>
        <fullName evidence="1">Uncharacterized protein</fullName>
    </submittedName>
</protein>
<sequence length="37" mass="4646">MKCAQNFIRHFLKYFWMMEKETCSFMLAQFLLPKYGY</sequence>
<reference evidence="1 2" key="1">
    <citation type="submission" date="2015-11" db="EMBL/GenBank/DDBJ databases">
        <title>Exploring the genomic traits of fungus-feeding bacterial genus Collimonas.</title>
        <authorList>
            <person name="Song C."/>
            <person name="Schmidt R."/>
            <person name="de Jager V."/>
            <person name="Krzyzanowska D."/>
            <person name="Jongedijk E."/>
            <person name="Cankar K."/>
            <person name="Beekwilder J."/>
            <person name="van Veen A."/>
            <person name="de Boer W."/>
            <person name="van Veen J.A."/>
            <person name="Garbeva P."/>
        </authorList>
    </citation>
    <scope>NUCLEOTIDE SEQUENCE [LARGE SCALE GENOMIC DNA]</scope>
    <source>
        <strain evidence="1 2">Ter91</strain>
    </source>
</reference>
<dbReference type="KEGG" id="cpra:CPter91_5225"/>